<evidence type="ECO:0000256" key="1">
    <source>
        <dbReference type="ARBA" id="ARBA00004651"/>
    </source>
</evidence>
<dbReference type="EMBL" id="WBUI01000007">
    <property type="protein sequence ID" value="KAB2932981.1"/>
    <property type="molecule type" value="Genomic_DNA"/>
</dbReference>
<evidence type="ECO:0000313" key="12">
    <source>
        <dbReference type="Proteomes" id="UP000460298"/>
    </source>
</evidence>
<dbReference type="Pfam" id="PF01554">
    <property type="entry name" value="MatE"/>
    <property type="match status" value="2"/>
</dbReference>
<feature type="transmembrane region" description="Helical" evidence="10">
    <location>
        <begin position="207"/>
        <end position="230"/>
    </location>
</feature>
<feature type="transmembrane region" description="Helical" evidence="10">
    <location>
        <begin position="107"/>
        <end position="132"/>
    </location>
</feature>
<evidence type="ECO:0000256" key="7">
    <source>
        <dbReference type="ARBA" id="ARBA00023065"/>
    </source>
</evidence>
<accession>A0A833H221</accession>
<comment type="subcellular location">
    <subcellularLocation>
        <location evidence="1">Cell membrane</location>
        <topology evidence="1">Multi-pass membrane protein</topology>
    </subcellularLocation>
</comment>
<dbReference type="Proteomes" id="UP000460298">
    <property type="component" value="Unassembled WGS sequence"/>
</dbReference>
<dbReference type="PANTHER" id="PTHR43298">
    <property type="entry name" value="MULTIDRUG RESISTANCE PROTEIN NORM-RELATED"/>
    <property type="match status" value="1"/>
</dbReference>
<reference evidence="11 12" key="1">
    <citation type="submission" date="2019-10" db="EMBL/GenBank/DDBJ databases">
        <title>Extracellular Electron Transfer in a Candidatus Methanoperedens spp. Enrichment Culture.</title>
        <authorList>
            <person name="Berger S."/>
            <person name="Rangel Shaw D."/>
            <person name="Berben T."/>
            <person name="In 'T Zandt M."/>
            <person name="Frank J."/>
            <person name="Reimann J."/>
            <person name="Jetten M.S.M."/>
            <person name="Welte C.U."/>
        </authorList>
    </citation>
    <scope>NUCLEOTIDE SEQUENCE [LARGE SCALE GENOMIC DNA]</scope>
    <source>
        <strain evidence="11">SB12</strain>
    </source>
</reference>
<evidence type="ECO:0000313" key="11">
    <source>
        <dbReference type="EMBL" id="KAB2932981.1"/>
    </source>
</evidence>
<dbReference type="GO" id="GO:0005886">
    <property type="term" value="C:plasma membrane"/>
    <property type="evidence" value="ECO:0007669"/>
    <property type="project" value="UniProtKB-SubCell"/>
</dbReference>
<keyword evidence="5 10" id="KW-0812">Transmembrane</keyword>
<dbReference type="InterPro" id="IPR048279">
    <property type="entry name" value="MdtK-like"/>
</dbReference>
<dbReference type="AlphaFoldDB" id="A0A833H221"/>
<evidence type="ECO:0000256" key="5">
    <source>
        <dbReference type="ARBA" id="ARBA00022692"/>
    </source>
</evidence>
<evidence type="ECO:0000256" key="4">
    <source>
        <dbReference type="ARBA" id="ARBA00022475"/>
    </source>
</evidence>
<feature type="transmembrane region" description="Helical" evidence="10">
    <location>
        <begin position="176"/>
        <end position="195"/>
    </location>
</feature>
<keyword evidence="8 10" id="KW-0472">Membrane</keyword>
<gene>
    <name evidence="11" type="ORF">F9K24_08935</name>
</gene>
<dbReference type="InterPro" id="IPR050222">
    <property type="entry name" value="MATE_MdtK"/>
</dbReference>
<evidence type="ECO:0000256" key="2">
    <source>
        <dbReference type="ARBA" id="ARBA00022448"/>
    </source>
</evidence>
<proteinExistence type="predicted"/>
<evidence type="ECO:0000256" key="9">
    <source>
        <dbReference type="ARBA" id="ARBA00031636"/>
    </source>
</evidence>
<dbReference type="GO" id="GO:0042910">
    <property type="term" value="F:xenobiotic transmembrane transporter activity"/>
    <property type="evidence" value="ECO:0007669"/>
    <property type="project" value="InterPro"/>
</dbReference>
<feature type="transmembrane region" description="Helical" evidence="10">
    <location>
        <begin position="375"/>
        <end position="393"/>
    </location>
</feature>
<keyword evidence="7" id="KW-0406">Ion transport</keyword>
<dbReference type="PANTHER" id="PTHR43298:SF2">
    <property type="entry name" value="FMN_FAD EXPORTER YEEO-RELATED"/>
    <property type="match status" value="1"/>
</dbReference>
<feature type="transmembrane region" description="Helical" evidence="10">
    <location>
        <begin position="251"/>
        <end position="276"/>
    </location>
</feature>
<evidence type="ECO:0000256" key="8">
    <source>
        <dbReference type="ARBA" id="ARBA00023136"/>
    </source>
</evidence>
<dbReference type="PIRSF" id="PIRSF006603">
    <property type="entry name" value="DinF"/>
    <property type="match status" value="1"/>
</dbReference>
<keyword evidence="3" id="KW-0050">Antiport</keyword>
<feature type="transmembrane region" description="Helical" evidence="10">
    <location>
        <begin position="144"/>
        <end position="164"/>
    </location>
</feature>
<evidence type="ECO:0000256" key="10">
    <source>
        <dbReference type="SAM" id="Phobius"/>
    </source>
</evidence>
<dbReference type="InterPro" id="IPR002528">
    <property type="entry name" value="MATE_fam"/>
</dbReference>
<keyword evidence="2" id="KW-0813">Transport</keyword>
<dbReference type="GO" id="GO:0006811">
    <property type="term" value="P:monoatomic ion transport"/>
    <property type="evidence" value="ECO:0007669"/>
    <property type="project" value="UniProtKB-KW"/>
</dbReference>
<evidence type="ECO:0000256" key="6">
    <source>
        <dbReference type="ARBA" id="ARBA00022989"/>
    </source>
</evidence>
<feature type="transmembrane region" description="Helical" evidence="10">
    <location>
        <begin position="434"/>
        <end position="457"/>
    </location>
</feature>
<feature type="transmembrane region" description="Helical" evidence="10">
    <location>
        <begin position="405"/>
        <end position="428"/>
    </location>
</feature>
<keyword evidence="4" id="KW-1003">Cell membrane</keyword>
<dbReference type="CDD" id="cd13133">
    <property type="entry name" value="MATE_like_7"/>
    <property type="match status" value="1"/>
</dbReference>
<protein>
    <recommendedName>
        <fullName evidence="9">Multidrug-efflux transporter</fullName>
    </recommendedName>
</protein>
<dbReference type="GO" id="GO:0015297">
    <property type="term" value="F:antiporter activity"/>
    <property type="evidence" value="ECO:0007669"/>
    <property type="project" value="UniProtKB-KW"/>
</dbReference>
<keyword evidence="6 10" id="KW-1133">Transmembrane helix</keyword>
<evidence type="ECO:0000256" key="3">
    <source>
        <dbReference type="ARBA" id="ARBA00022449"/>
    </source>
</evidence>
<name>A0A833H221_9LEPT</name>
<sequence length="473" mass="52036">MNTVLSALRQIVRRGHWKGEGGYREVLAISVPLILSTSAWSLQMFVDRTFLSWYSPEALAASLPAGILNITTTSIFAGTAGYVSVFVSQYYGAGRFSRMGSAMWQGIYIALIGGFIHLLLIPFAPQIFALFGHEPAVQRFESEYFQMLCLGAAPHIASAAFSGYFTGIGRTWPVMWINFVATGFNLTLDYVLIFGKFGFPEMGMKGAGIATSAAAVVYCILYVGLFYIPGFAERKDALRQWRLDLELFKRLIRFGLPSGMQFFIDLAGFTGFILIVGHLGTEDLAATNVAFNVNTIAFMPMMGLGFAISILVGKYLGAEKPPLAESSSIAGFHLSFAYMSFMGLCYIALPSLFLLPFELGADPERFAPVAEKAKILLRFLALFALFDGMNIIFSSALKGAGDTRFVMFMLTTMAIFGLVLPVGLAVYYFQANIYTVWTIATVYGLVLALGFFVRFSLGHWKEMRVIEEAPPLD</sequence>
<feature type="transmembrane region" description="Helical" evidence="10">
    <location>
        <begin position="26"/>
        <end position="46"/>
    </location>
</feature>
<dbReference type="NCBIfam" id="TIGR00797">
    <property type="entry name" value="matE"/>
    <property type="match status" value="1"/>
</dbReference>
<feature type="transmembrane region" description="Helical" evidence="10">
    <location>
        <begin position="66"/>
        <end position="87"/>
    </location>
</feature>
<organism evidence="11 12">
    <name type="scientific">Leptonema illini</name>
    <dbReference type="NCBI Taxonomy" id="183"/>
    <lineage>
        <taxon>Bacteria</taxon>
        <taxon>Pseudomonadati</taxon>
        <taxon>Spirochaetota</taxon>
        <taxon>Spirochaetia</taxon>
        <taxon>Leptospirales</taxon>
        <taxon>Leptospiraceae</taxon>
        <taxon>Leptonema</taxon>
    </lineage>
</organism>
<comment type="caution">
    <text evidence="11">The sequence shown here is derived from an EMBL/GenBank/DDBJ whole genome shotgun (WGS) entry which is preliminary data.</text>
</comment>
<feature type="transmembrane region" description="Helical" evidence="10">
    <location>
        <begin position="296"/>
        <end position="317"/>
    </location>
</feature>
<feature type="transmembrane region" description="Helical" evidence="10">
    <location>
        <begin position="329"/>
        <end position="355"/>
    </location>
</feature>